<evidence type="ECO:0000313" key="2">
    <source>
        <dbReference type="Proteomes" id="UP000019132"/>
    </source>
</evidence>
<name>K3X3F7_GLOUD</name>
<dbReference type="PANTHER" id="PTHR46586">
    <property type="entry name" value="ANKYRIN REPEAT-CONTAINING PROTEIN"/>
    <property type="match status" value="1"/>
</dbReference>
<reference evidence="1" key="3">
    <citation type="submission" date="2015-02" db="UniProtKB">
        <authorList>
            <consortium name="EnsemblProtists"/>
        </authorList>
    </citation>
    <scope>IDENTIFICATION</scope>
    <source>
        <strain evidence="1">DAOM BR144</strain>
    </source>
</reference>
<protein>
    <submittedName>
        <fullName evidence="1">Uncharacterized protein</fullName>
    </submittedName>
</protein>
<reference evidence="2" key="2">
    <citation type="submission" date="2010-04" db="EMBL/GenBank/DDBJ databases">
        <authorList>
            <person name="Buell R."/>
            <person name="Hamilton J."/>
            <person name="Hostetler J."/>
        </authorList>
    </citation>
    <scope>NUCLEOTIDE SEQUENCE [LARGE SCALE GENOMIC DNA]</scope>
    <source>
        <strain evidence="2">DAOM:BR144</strain>
    </source>
</reference>
<dbReference type="InterPro" id="IPR052050">
    <property type="entry name" value="SecEffector_AnkRepeat"/>
</dbReference>
<evidence type="ECO:0000313" key="1">
    <source>
        <dbReference type="EnsemblProtists" id="PYU1_T011756"/>
    </source>
</evidence>
<dbReference type="EnsemblProtists" id="PYU1_T011756">
    <property type="protein sequence ID" value="PYU1_T011756"/>
    <property type="gene ID" value="PYU1_G011730"/>
</dbReference>
<reference evidence="2" key="1">
    <citation type="journal article" date="2010" name="Genome Biol.">
        <title>Genome sequence of the necrotrophic plant pathogen Pythium ultimum reveals original pathogenicity mechanisms and effector repertoire.</title>
        <authorList>
            <person name="Levesque C.A."/>
            <person name="Brouwer H."/>
            <person name="Cano L."/>
            <person name="Hamilton J.P."/>
            <person name="Holt C."/>
            <person name="Huitema E."/>
            <person name="Raffaele S."/>
            <person name="Robideau G.P."/>
            <person name="Thines M."/>
            <person name="Win J."/>
            <person name="Zerillo M.M."/>
            <person name="Beakes G.W."/>
            <person name="Boore J.L."/>
            <person name="Busam D."/>
            <person name="Dumas B."/>
            <person name="Ferriera S."/>
            <person name="Fuerstenberg S.I."/>
            <person name="Gachon C.M."/>
            <person name="Gaulin E."/>
            <person name="Govers F."/>
            <person name="Grenville-Briggs L."/>
            <person name="Horner N."/>
            <person name="Hostetler J."/>
            <person name="Jiang R.H."/>
            <person name="Johnson J."/>
            <person name="Krajaejun T."/>
            <person name="Lin H."/>
            <person name="Meijer H.J."/>
            <person name="Moore B."/>
            <person name="Morris P."/>
            <person name="Phuntmart V."/>
            <person name="Puiu D."/>
            <person name="Shetty J."/>
            <person name="Stajich J.E."/>
            <person name="Tripathy S."/>
            <person name="Wawra S."/>
            <person name="van West P."/>
            <person name="Whitty B.R."/>
            <person name="Coutinho P.M."/>
            <person name="Henrissat B."/>
            <person name="Martin F."/>
            <person name="Thomas P.D."/>
            <person name="Tyler B.M."/>
            <person name="De Vries R.P."/>
            <person name="Kamoun S."/>
            <person name="Yandell M."/>
            <person name="Tisserat N."/>
            <person name="Buell C.R."/>
        </authorList>
    </citation>
    <scope>NUCLEOTIDE SEQUENCE</scope>
    <source>
        <strain evidence="2">DAOM:BR144</strain>
    </source>
</reference>
<keyword evidence="2" id="KW-1185">Reference proteome</keyword>
<dbReference type="VEuPathDB" id="FungiDB:PYU1_G011730"/>
<dbReference type="HOGENOM" id="CLU_014745_1_2_1"/>
<dbReference type="PANTHER" id="PTHR46586:SF3">
    <property type="entry name" value="ANKYRIN REPEAT-CONTAINING PROTEIN"/>
    <property type="match status" value="1"/>
</dbReference>
<dbReference type="InterPro" id="IPR036770">
    <property type="entry name" value="Ankyrin_rpt-contain_sf"/>
</dbReference>
<dbReference type="eggNOG" id="ENOG502RWHZ">
    <property type="taxonomic scope" value="Eukaryota"/>
</dbReference>
<sequence length="342" mass="38389">MLCVLTDAVLFTQIVGWMRGIPFLLLDLAKTLPPDSWSSLHGDRALVARTAIQRDDRRVLHLLFEVRASVADENHSINTLDVDNVFFWAVKVGQVETLAWLSAAFSHCLDANVKLLDVAIIRGDVEILELVHNRFHDQFDRAEVSSCALSLAPKAQQLAVAKWLHRHEYAACFSSYVVERVIEGGNVELLQFLHEHCPRNFPSHAMHLAALVGNFGAVQILNARPYPHTTRAMDAAAQNGHFEVVRFLHETRREACTVFAMDRAACNGFLDVVQFLHENRTEGCTKDALNGAARYGYLDVAKFLVENRREGVLDEALQRAESQGHVQVAAYLRETIEANQQL</sequence>
<dbReference type="InParanoid" id="K3X3F7"/>
<organism evidence="1 2">
    <name type="scientific">Globisporangium ultimum (strain ATCC 200006 / CBS 805.95 / DAOM BR144)</name>
    <name type="common">Pythium ultimum</name>
    <dbReference type="NCBI Taxonomy" id="431595"/>
    <lineage>
        <taxon>Eukaryota</taxon>
        <taxon>Sar</taxon>
        <taxon>Stramenopiles</taxon>
        <taxon>Oomycota</taxon>
        <taxon>Peronosporomycetes</taxon>
        <taxon>Pythiales</taxon>
        <taxon>Pythiaceae</taxon>
        <taxon>Globisporangium</taxon>
    </lineage>
</organism>
<proteinExistence type="predicted"/>
<dbReference type="SUPFAM" id="SSF48403">
    <property type="entry name" value="Ankyrin repeat"/>
    <property type="match status" value="1"/>
</dbReference>
<accession>K3X3F7</accession>
<dbReference type="EMBL" id="GL376637">
    <property type="status" value="NOT_ANNOTATED_CDS"/>
    <property type="molecule type" value="Genomic_DNA"/>
</dbReference>
<dbReference type="Proteomes" id="UP000019132">
    <property type="component" value="Unassembled WGS sequence"/>
</dbReference>
<dbReference type="STRING" id="431595.K3X3F7"/>
<dbReference type="Gene3D" id="1.25.40.20">
    <property type="entry name" value="Ankyrin repeat-containing domain"/>
    <property type="match status" value="1"/>
</dbReference>
<dbReference type="AlphaFoldDB" id="K3X3F7"/>